<dbReference type="Pfam" id="PF14292">
    <property type="entry name" value="SusE"/>
    <property type="match status" value="1"/>
</dbReference>
<dbReference type="CDD" id="cd12967">
    <property type="entry name" value="CBM_SusE-F_like_u1"/>
    <property type="match status" value="1"/>
</dbReference>
<proteinExistence type="predicted"/>
<comment type="caution">
    <text evidence="2">The sequence shown here is derived from an EMBL/GenBank/DDBJ whole genome shotgun (WGS) entry which is preliminary data.</text>
</comment>
<dbReference type="Gene3D" id="2.60.40.3620">
    <property type="match status" value="2"/>
</dbReference>
<evidence type="ECO:0000313" key="2">
    <source>
        <dbReference type="EMBL" id="MCX2740311.1"/>
    </source>
</evidence>
<feature type="domain" description="SusE outer membrane protein" evidence="1">
    <location>
        <begin position="14"/>
        <end position="119"/>
    </location>
</feature>
<evidence type="ECO:0000313" key="3">
    <source>
        <dbReference type="Proteomes" id="UP001207228"/>
    </source>
</evidence>
<dbReference type="InterPro" id="IPR025970">
    <property type="entry name" value="SusE"/>
</dbReference>
<dbReference type="RefSeq" id="WP_266052371.1">
    <property type="nucleotide sequence ID" value="NZ_JAPFQO010000006.1"/>
</dbReference>
<protein>
    <submittedName>
        <fullName evidence="2">SusE domain-containing protein</fullName>
    </submittedName>
</protein>
<evidence type="ECO:0000259" key="1">
    <source>
        <dbReference type="Pfam" id="PF14292"/>
    </source>
</evidence>
<name>A0ABT3RFN0_9BACT</name>
<dbReference type="EMBL" id="JAPFQO010000006">
    <property type="protein sequence ID" value="MCX2740311.1"/>
    <property type="molecule type" value="Genomic_DNA"/>
</dbReference>
<keyword evidence="3" id="KW-1185">Reference proteome</keyword>
<sequence length="338" mass="37276">MFFVAALALVSCEKDEDKAFVREGTAPALTVSTNSLVLTEEEAENEALTLSWNAADFGYEAAVEYWLEIDTAGDNFVKPYSVSLGSSFEKVYTVAELNTLLTKLKYTPEETHDVDVRIKSTISDLRNPVYSNTQNISVTTYSTYVEPGYVYVPGDYQGWSPETAPSLISVEDNGIYQGVISFNNKDNNLKFKITAGRSWETNYGGGSAAGTLAQNGPDLSVPKKDSYRITADLNNMTWTAAQYSWGLIGDATPGKWADDTNMIYDNEEGVWRLTIQLTAGNIKFRLNDDWTTNYGDNGGDKVLELNGADIPVSEAGTYEIVLDLENEDESVTYTITKL</sequence>
<gene>
    <name evidence="2" type="ORF">OO017_10175</name>
</gene>
<dbReference type="CDD" id="cd12956">
    <property type="entry name" value="CBM_SusE-F_like"/>
    <property type="match status" value="1"/>
</dbReference>
<reference evidence="2 3" key="1">
    <citation type="submission" date="2022-11" db="EMBL/GenBank/DDBJ databases">
        <title>The characterization of three novel Bacteroidetes species and genomic analysis of their roles in tidal elemental geochemical cycles.</title>
        <authorList>
            <person name="Ma K.-J."/>
        </authorList>
    </citation>
    <scope>NUCLEOTIDE SEQUENCE [LARGE SCALE GENOMIC DNA]</scope>
    <source>
        <strain evidence="2 3">M82</strain>
    </source>
</reference>
<dbReference type="Proteomes" id="UP001207228">
    <property type="component" value="Unassembled WGS sequence"/>
</dbReference>
<organism evidence="2 3">
    <name type="scientific">Pontibacter anaerobius</name>
    <dbReference type="NCBI Taxonomy" id="2993940"/>
    <lineage>
        <taxon>Bacteria</taxon>
        <taxon>Pseudomonadati</taxon>
        <taxon>Bacteroidota</taxon>
        <taxon>Cytophagia</taxon>
        <taxon>Cytophagales</taxon>
        <taxon>Hymenobacteraceae</taxon>
        <taxon>Pontibacter</taxon>
    </lineage>
</organism>
<accession>A0ABT3RFN0</accession>